<evidence type="ECO:0000313" key="1">
    <source>
        <dbReference type="EMBL" id="GLC32038.1"/>
    </source>
</evidence>
<organism evidence="1 2">
    <name type="scientific">Clostridium omnivorum</name>
    <dbReference type="NCBI Taxonomy" id="1604902"/>
    <lineage>
        <taxon>Bacteria</taxon>
        <taxon>Bacillati</taxon>
        <taxon>Bacillota</taxon>
        <taxon>Clostridia</taxon>
        <taxon>Eubacteriales</taxon>
        <taxon>Clostridiaceae</taxon>
        <taxon>Clostridium</taxon>
    </lineage>
</organism>
<name>A0ABQ5N9V2_9CLOT</name>
<accession>A0ABQ5N9V2</accession>
<evidence type="ECO:0000313" key="2">
    <source>
        <dbReference type="Proteomes" id="UP001208567"/>
    </source>
</evidence>
<sequence>MHNRSHIDMEKLNKVPVGHPFEYKDIASEELPLEEHTEDGKRFKDEVESGVYREIVIEKDTGSHLLYKKL</sequence>
<proteinExistence type="predicted"/>
<reference evidence="1 2" key="1">
    <citation type="journal article" date="2024" name="Int. J. Syst. Evol. Microbiol.">
        <title>Clostridium omnivorum sp. nov., isolated from anoxic soil under the treatment of reductive soil disinfestation.</title>
        <authorList>
            <person name="Ueki A."/>
            <person name="Tonouchi A."/>
            <person name="Kaku N."/>
            <person name="Honma S."/>
            <person name="Ueki K."/>
        </authorList>
    </citation>
    <scope>NUCLEOTIDE SEQUENCE [LARGE SCALE GENOMIC DNA]</scope>
    <source>
        <strain evidence="1 2">E14</strain>
    </source>
</reference>
<dbReference type="Proteomes" id="UP001208567">
    <property type="component" value="Unassembled WGS sequence"/>
</dbReference>
<protein>
    <submittedName>
        <fullName evidence="1">Uncharacterized protein</fullName>
    </submittedName>
</protein>
<dbReference type="EMBL" id="BRXR01000001">
    <property type="protein sequence ID" value="GLC32038.1"/>
    <property type="molecule type" value="Genomic_DNA"/>
</dbReference>
<comment type="caution">
    <text evidence="1">The sequence shown here is derived from an EMBL/GenBank/DDBJ whole genome shotgun (WGS) entry which is preliminary data.</text>
</comment>
<gene>
    <name evidence="1" type="ORF">bsdE14_34480</name>
</gene>
<keyword evidence="2" id="KW-1185">Reference proteome</keyword>
<dbReference type="RefSeq" id="WP_264851349.1">
    <property type="nucleotide sequence ID" value="NZ_BRXR01000001.1"/>
</dbReference>